<dbReference type="Gene3D" id="1.20.5.220">
    <property type="match status" value="1"/>
</dbReference>
<accession>A0A452VJW7</accession>
<dbReference type="SUPFAM" id="SSF81518">
    <property type="entry name" value="Subunit XI (6.4 kDa protein) of cytochrome bc1 complex (Ubiquinol-cytochrome c reductase)"/>
    <property type="match status" value="1"/>
</dbReference>
<dbReference type="Pfam" id="PF08997">
    <property type="entry name" value="UCR_6-4kD"/>
    <property type="match status" value="1"/>
</dbReference>
<dbReference type="InterPro" id="IPR029027">
    <property type="entry name" value="Single_a-helix_sf"/>
</dbReference>
<name>A0A452VJW7_URSMA</name>
<dbReference type="Ensembl" id="ENSUMAT00000040239.1">
    <property type="protein sequence ID" value="ENSUMAP00000034000.1"/>
    <property type="gene ID" value="ENSUMAG00000024491.1"/>
</dbReference>
<evidence type="ECO:0000313" key="1">
    <source>
        <dbReference type="Ensembl" id="ENSUMAP00000034000"/>
    </source>
</evidence>
<protein>
    <submittedName>
        <fullName evidence="1">Uncharacterized protein</fullName>
    </submittedName>
</protein>
<dbReference type="InterPro" id="IPR015089">
    <property type="entry name" value="UQCR"/>
</dbReference>
<proteinExistence type="predicted"/>
<dbReference type="OMA" id="VWATDWW"/>
<dbReference type="AlphaFoldDB" id="A0A452VJW7"/>
<dbReference type="GeneTree" id="ENSGT00950000185805"/>
<organism evidence="1">
    <name type="scientific">Ursus maritimus</name>
    <name type="common">Polar bear</name>
    <name type="synonym">Thalarctos maritimus</name>
    <dbReference type="NCBI Taxonomy" id="29073"/>
    <lineage>
        <taxon>Eukaryota</taxon>
        <taxon>Metazoa</taxon>
        <taxon>Chordata</taxon>
        <taxon>Craniata</taxon>
        <taxon>Vertebrata</taxon>
        <taxon>Euteleostomi</taxon>
        <taxon>Mammalia</taxon>
        <taxon>Eutheria</taxon>
        <taxon>Laurasiatheria</taxon>
        <taxon>Carnivora</taxon>
        <taxon>Caniformia</taxon>
        <taxon>Ursidae</taxon>
        <taxon>Ursus</taxon>
    </lineage>
</organism>
<dbReference type="GO" id="GO:0005739">
    <property type="term" value="C:mitochondrion"/>
    <property type="evidence" value="ECO:0007669"/>
    <property type="project" value="GOC"/>
</dbReference>
<sequence>MPTGARTSSPTSAFSPYPAVIGYFIPRAAFSGAEVRIIPYVHRLLEGVPGWSLVHSLESGPHTVGLVWATDWWLILDWVPYTKGKFTDDETDPLHTPLVSTGAALLPC</sequence>
<dbReference type="GO" id="GO:0006122">
    <property type="term" value="P:mitochondrial electron transport, ubiquinol to cytochrome c"/>
    <property type="evidence" value="ECO:0007669"/>
    <property type="project" value="InterPro"/>
</dbReference>
<reference evidence="1" key="1">
    <citation type="submission" date="2019-03" db="UniProtKB">
        <authorList>
            <consortium name="Ensembl"/>
        </authorList>
    </citation>
    <scope>IDENTIFICATION</scope>
</reference>